<keyword evidence="2" id="KW-1185">Reference proteome</keyword>
<evidence type="ECO:0000313" key="1">
    <source>
        <dbReference type="EMBL" id="MBD2537112.1"/>
    </source>
</evidence>
<reference evidence="1 2" key="1">
    <citation type="journal article" date="2020" name="ISME J.">
        <title>Comparative genomics reveals insights into cyanobacterial evolution and habitat adaptation.</title>
        <authorList>
            <person name="Chen M.Y."/>
            <person name="Teng W.K."/>
            <person name="Zhao L."/>
            <person name="Hu C.X."/>
            <person name="Zhou Y.K."/>
            <person name="Han B.P."/>
            <person name="Song L.R."/>
            <person name="Shu W.S."/>
        </authorList>
    </citation>
    <scope>NUCLEOTIDE SEQUENCE [LARGE SCALE GENOMIC DNA]</scope>
    <source>
        <strain evidence="1 2">FACHB-838</strain>
    </source>
</reference>
<name>A0ABR8E5U0_9NOSO</name>
<accession>A0ABR8E5U0</accession>
<protein>
    <recommendedName>
        <fullName evidence="3">Transposase</fullName>
    </recommendedName>
</protein>
<comment type="caution">
    <text evidence="1">The sequence shown here is derived from an EMBL/GenBank/DDBJ whole genome shotgun (WGS) entry which is preliminary data.</text>
</comment>
<dbReference type="RefSeq" id="WP_190947708.1">
    <property type="nucleotide sequence ID" value="NZ_JACJSI010000674.1"/>
</dbReference>
<proteinExistence type="predicted"/>
<organism evidence="1 2">
    <name type="scientific">Nostoc flagelliforme FACHB-838</name>
    <dbReference type="NCBI Taxonomy" id="2692904"/>
    <lineage>
        <taxon>Bacteria</taxon>
        <taxon>Bacillati</taxon>
        <taxon>Cyanobacteriota</taxon>
        <taxon>Cyanophyceae</taxon>
        <taxon>Nostocales</taxon>
        <taxon>Nostocaceae</taxon>
        <taxon>Nostoc</taxon>
    </lineage>
</organism>
<sequence length="57" mass="6545">MVDIIDAVFNKGCVHRTLPATTYKNACIQAFTSLEYTLHQYEWRSPFTERLAPILLG</sequence>
<evidence type="ECO:0000313" key="2">
    <source>
        <dbReference type="Proteomes" id="UP000623440"/>
    </source>
</evidence>
<gene>
    <name evidence="1" type="ORF">H6G97_51180</name>
</gene>
<dbReference type="EMBL" id="JACJSI010000674">
    <property type="protein sequence ID" value="MBD2537112.1"/>
    <property type="molecule type" value="Genomic_DNA"/>
</dbReference>
<dbReference type="Proteomes" id="UP000623440">
    <property type="component" value="Unassembled WGS sequence"/>
</dbReference>
<evidence type="ECO:0008006" key="3">
    <source>
        <dbReference type="Google" id="ProtNLM"/>
    </source>
</evidence>